<dbReference type="InterPro" id="IPR051911">
    <property type="entry name" value="SDR_oxidoreductase"/>
</dbReference>
<evidence type="ECO:0000256" key="1">
    <source>
        <dbReference type="RuleBase" id="RU000363"/>
    </source>
</evidence>
<dbReference type="InterPro" id="IPR020904">
    <property type="entry name" value="Sc_DH/Rdtase_CS"/>
</dbReference>
<dbReference type="SUPFAM" id="SSF51735">
    <property type="entry name" value="NAD(P)-binding Rossmann-fold domains"/>
    <property type="match status" value="1"/>
</dbReference>
<reference evidence="2 3" key="1">
    <citation type="submission" date="2014-11" db="EMBL/GenBank/DDBJ databases">
        <title>Genome sequencing of Pantoea rodasii ND03.</title>
        <authorList>
            <person name="Muhamad Yunos N.Y."/>
            <person name="Chan K.-G."/>
        </authorList>
    </citation>
    <scope>NUCLEOTIDE SEQUENCE [LARGE SCALE GENOMIC DNA]</scope>
    <source>
        <strain evidence="2 3">ND03</strain>
    </source>
</reference>
<proteinExistence type="inferred from homology"/>
<dbReference type="InterPro" id="IPR036291">
    <property type="entry name" value="NAD(P)-bd_dom_sf"/>
</dbReference>
<dbReference type="AlphaFoldDB" id="A0A0B1QX65"/>
<comment type="caution">
    <text evidence="2">The sequence shown here is derived from an EMBL/GenBank/DDBJ whole genome shotgun (WGS) entry which is preliminary data.</text>
</comment>
<dbReference type="InterPro" id="IPR002347">
    <property type="entry name" value="SDR_fam"/>
</dbReference>
<dbReference type="PANTHER" id="PTHR43976">
    <property type="entry name" value="SHORT CHAIN DEHYDROGENASE"/>
    <property type="match status" value="1"/>
</dbReference>
<dbReference type="Pfam" id="PF00106">
    <property type="entry name" value="adh_short"/>
    <property type="match status" value="1"/>
</dbReference>
<dbReference type="PANTHER" id="PTHR43976:SF20">
    <property type="entry name" value="AGROPINE SYNTHESIS REDUCTASE"/>
    <property type="match status" value="1"/>
</dbReference>
<evidence type="ECO:0000313" key="3">
    <source>
        <dbReference type="Proteomes" id="UP000030853"/>
    </source>
</evidence>
<dbReference type="EMBL" id="JTJJ01000136">
    <property type="protein sequence ID" value="KHJ65383.1"/>
    <property type="molecule type" value="Genomic_DNA"/>
</dbReference>
<protein>
    <submittedName>
        <fullName evidence="2">Short-chain dehydrogenase</fullName>
    </submittedName>
</protein>
<accession>A0A0B1QX65</accession>
<dbReference type="Gene3D" id="3.40.50.720">
    <property type="entry name" value="NAD(P)-binding Rossmann-like Domain"/>
    <property type="match status" value="1"/>
</dbReference>
<organism evidence="2 3">
    <name type="scientific">Pantoea rodasii</name>
    <dbReference type="NCBI Taxonomy" id="1076549"/>
    <lineage>
        <taxon>Bacteria</taxon>
        <taxon>Pseudomonadati</taxon>
        <taxon>Pseudomonadota</taxon>
        <taxon>Gammaproteobacteria</taxon>
        <taxon>Enterobacterales</taxon>
        <taxon>Erwiniaceae</taxon>
        <taxon>Pantoea</taxon>
    </lineage>
</organism>
<gene>
    <name evidence="2" type="ORF">QU24_24885</name>
</gene>
<dbReference type="PRINTS" id="PR00081">
    <property type="entry name" value="GDHRDH"/>
</dbReference>
<evidence type="ECO:0000313" key="2">
    <source>
        <dbReference type="EMBL" id="KHJ65383.1"/>
    </source>
</evidence>
<dbReference type="RefSeq" id="WP_039336743.1">
    <property type="nucleotide sequence ID" value="NZ_JTJJ01000136.1"/>
</dbReference>
<comment type="similarity">
    <text evidence="1">Belongs to the short-chain dehydrogenases/reductases (SDR) family.</text>
</comment>
<dbReference type="PRINTS" id="PR00080">
    <property type="entry name" value="SDRFAMILY"/>
</dbReference>
<dbReference type="PROSITE" id="PS00061">
    <property type="entry name" value="ADH_SHORT"/>
    <property type="match status" value="1"/>
</dbReference>
<dbReference type="Proteomes" id="UP000030853">
    <property type="component" value="Unassembled WGS sequence"/>
</dbReference>
<name>A0A0B1QX65_9GAMM</name>
<sequence length="230" mass="24818">MLSPTSRVIMVSGASRGLGLAITERLLAAGFTVSAGVRRPETLAKRTNLSVHHYDATQVGSGEAWVAETVSGYGRIDGLINCAGINPRVRVLDQGEQALDDMWQINVKGPLRLSRAALPYLQQAGNGRVINVASLAGRRVGSNVGYAMTKFAVVALTHGIRQECWAEGVRATALCPGYIATDMTQGETEITREEMTQPEDLAEMVELLLRLPNNLSVAELLINCRKEAML</sequence>